<gene>
    <name evidence="2" type="ORF">NA66_1007179</name>
</gene>
<dbReference type="RefSeq" id="WP_072439993.1">
    <property type="nucleotide sequence ID" value="NZ_QJJY01000007.1"/>
</dbReference>
<keyword evidence="1" id="KW-0812">Transmembrane</keyword>
<protein>
    <submittedName>
        <fullName evidence="2">Uncharacterized protein</fullName>
    </submittedName>
</protein>
<evidence type="ECO:0000256" key="1">
    <source>
        <dbReference type="SAM" id="Phobius"/>
    </source>
</evidence>
<accession>A0A318INV9</accession>
<evidence type="ECO:0000313" key="2">
    <source>
        <dbReference type="EMBL" id="PXX35167.1"/>
    </source>
</evidence>
<feature type="transmembrane region" description="Helical" evidence="1">
    <location>
        <begin position="61"/>
        <end position="82"/>
    </location>
</feature>
<reference evidence="2 3" key="1">
    <citation type="submission" date="2018-05" db="EMBL/GenBank/DDBJ databases">
        <title>Comparative genomics of bacterial root endophytes of switchgrass collected from native prairies over two seasons.</title>
        <authorList>
            <person name="Tang Y."/>
        </authorList>
    </citation>
    <scope>NUCLEOTIDE SEQUENCE [LARGE SCALE GENOMIC DNA]</scope>
    <source>
        <strain evidence="2 3">NFIX32</strain>
    </source>
</reference>
<sequence>MDIFTKENLGLLLGLIGAVGAIPVFKGYFVGALTSNSSRKLNKLREERAFFVRLNASPNDVAIYLVKGVLIAMSIIGVSMMFHGMPSPDSATHIALVDTVGGFAVYMIAIWRLGKINRLAKFERTLDALDRQIARLEQKLSANRAPAN</sequence>
<proteinExistence type="predicted"/>
<keyword evidence="1" id="KW-0472">Membrane</keyword>
<organism evidence="2 3">
    <name type="scientific">Burkholderia pyrrocinia</name>
    <name type="common">Pseudomonas pyrrocinia</name>
    <dbReference type="NCBI Taxonomy" id="60550"/>
    <lineage>
        <taxon>Bacteria</taxon>
        <taxon>Pseudomonadati</taxon>
        <taxon>Pseudomonadota</taxon>
        <taxon>Betaproteobacteria</taxon>
        <taxon>Burkholderiales</taxon>
        <taxon>Burkholderiaceae</taxon>
        <taxon>Burkholderia</taxon>
        <taxon>Burkholderia cepacia complex</taxon>
    </lineage>
</organism>
<name>A0A318INV9_BURPY</name>
<evidence type="ECO:0000313" key="3">
    <source>
        <dbReference type="Proteomes" id="UP000247755"/>
    </source>
</evidence>
<feature type="transmembrane region" description="Helical" evidence="1">
    <location>
        <begin position="12"/>
        <end position="33"/>
    </location>
</feature>
<feature type="transmembrane region" description="Helical" evidence="1">
    <location>
        <begin position="94"/>
        <end position="114"/>
    </location>
</feature>
<keyword evidence="1" id="KW-1133">Transmembrane helix</keyword>
<dbReference type="Proteomes" id="UP000247755">
    <property type="component" value="Unassembled WGS sequence"/>
</dbReference>
<dbReference type="EMBL" id="QJJY01000007">
    <property type="protein sequence ID" value="PXX35167.1"/>
    <property type="molecule type" value="Genomic_DNA"/>
</dbReference>
<comment type="caution">
    <text evidence="2">The sequence shown here is derived from an EMBL/GenBank/DDBJ whole genome shotgun (WGS) entry which is preliminary data.</text>
</comment>
<dbReference type="AlphaFoldDB" id="A0A318INV9"/>